<dbReference type="AlphaFoldDB" id="A0A2I2G8Z5"/>
<feature type="chain" id="PRO_5014182452" evidence="1">
    <location>
        <begin position="17"/>
        <end position="142"/>
    </location>
</feature>
<sequence length="142" mass="15687">MRSFLLLSALLLGAAAVPTSTSSNPEFEILKYRNWDLRFSQPGCSPNRTGLSISLLHRSGVGTRDCVSLLTEVGPHGTTIDLSEVDSLSWKAKRENGKHDLCLYASDDCSDKEAMALRNGWEVCLKYEGWQGYRVVEKGDSC</sequence>
<dbReference type="OrthoDB" id="4338083at2759"/>
<evidence type="ECO:0000313" key="3">
    <source>
        <dbReference type="Proteomes" id="UP000234275"/>
    </source>
</evidence>
<reference evidence="2 3" key="1">
    <citation type="submission" date="2016-12" db="EMBL/GenBank/DDBJ databases">
        <title>The genomes of Aspergillus section Nigri reveals drivers in fungal speciation.</title>
        <authorList>
            <consortium name="DOE Joint Genome Institute"/>
            <person name="Vesth T.C."/>
            <person name="Nybo J."/>
            <person name="Theobald S."/>
            <person name="Brandl J."/>
            <person name="Frisvad J.C."/>
            <person name="Nielsen K.F."/>
            <person name="Lyhne E.K."/>
            <person name="Kogle M.E."/>
            <person name="Kuo A."/>
            <person name="Riley R."/>
            <person name="Clum A."/>
            <person name="Nolan M."/>
            <person name="Lipzen A."/>
            <person name="Salamov A."/>
            <person name="Henrissat B."/>
            <person name="Wiebenga A."/>
            <person name="De Vries R.P."/>
            <person name="Grigoriev I.V."/>
            <person name="Mortensen U.H."/>
            <person name="Andersen M.R."/>
            <person name="Baker S.E."/>
        </authorList>
    </citation>
    <scope>NUCLEOTIDE SEQUENCE [LARGE SCALE GENOMIC DNA]</scope>
    <source>
        <strain evidence="2 3">IBT 23096</strain>
    </source>
</reference>
<evidence type="ECO:0000256" key="1">
    <source>
        <dbReference type="SAM" id="SignalP"/>
    </source>
</evidence>
<keyword evidence="1" id="KW-0732">Signal</keyword>
<gene>
    <name evidence="2" type="ORF">P170DRAFT_436930</name>
</gene>
<comment type="caution">
    <text evidence="2">The sequence shown here is derived from an EMBL/GenBank/DDBJ whole genome shotgun (WGS) entry which is preliminary data.</text>
</comment>
<accession>A0A2I2G8Z5</accession>
<dbReference type="EMBL" id="MSFO01000004">
    <property type="protein sequence ID" value="PLB49349.1"/>
    <property type="molecule type" value="Genomic_DNA"/>
</dbReference>
<proteinExistence type="predicted"/>
<keyword evidence="3" id="KW-1185">Reference proteome</keyword>
<name>A0A2I2G8Z5_9EURO</name>
<organism evidence="2 3">
    <name type="scientific">Aspergillus steynii IBT 23096</name>
    <dbReference type="NCBI Taxonomy" id="1392250"/>
    <lineage>
        <taxon>Eukaryota</taxon>
        <taxon>Fungi</taxon>
        <taxon>Dikarya</taxon>
        <taxon>Ascomycota</taxon>
        <taxon>Pezizomycotina</taxon>
        <taxon>Eurotiomycetes</taxon>
        <taxon>Eurotiomycetidae</taxon>
        <taxon>Eurotiales</taxon>
        <taxon>Aspergillaceae</taxon>
        <taxon>Aspergillus</taxon>
        <taxon>Aspergillus subgen. Circumdati</taxon>
    </lineage>
</organism>
<protein>
    <submittedName>
        <fullName evidence="2">Uncharacterized protein</fullName>
    </submittedName>
</protein>
<dbReference type="GeneID" id="36556953"/>
<dbReference type="RefSeq" id="XP_024704651.1">
    <property type="nucleotide sequence ID" value="XM_024849254.1"/>
</dbReference>
<dbReference type="Proteomes" id="UP000234275">
    <property type="component" value="Unassembled WGS sequence"/>
</dbReference>
<feature type="signal peptide" evidence="1">
    <location>
        <begin position="1"/>
        <end position="16"/>
    </location>
</feature>
<dbReference type="VEuPathDB" id="FungiDB:P170DRAFT_436930"/>
<evidence type="ECO:0000313" key="2">
    <source>
        <dbReference type="EMBL" id="PLB49349.1"/>
    </source>
</evidence>